<evidence type="ECO:0000313" key="2">
    <source>
        <dbReference type="EMBL" id="KAG0583835.1"/>
    </source>
</evidence>
<sequence>MLYTKSAPATTLTPQSKTQMQTYVTIKTKSSQLPRYYPSYPPHHIRASANISNLHTISPSPYRTKSKQKNKK</sequence>
<accession>A0A8T0ILD8</accession>
<protein>
    <submittedName>
        <fullName evidence="2">Uncharacterized protein</fullName>
    </submittedName>
</protein>
<feature type="compositionally biased region" description="Polar residues" evidence="1">
    <location>
        <begin position="49"/>
        <end position="63"/>
    </location>
</feature>
<evidence type="ECO:0000313" key="3">
    <source>
        <dbReference type="Proteomes" id="UP000822688"/>
    </source>
</evidence>
<dbReference type="EMBL" id="CM026423">
    <property type="protein sequence ID" value="KAG0583835.1"/>
    <property type="molecule type" value="Genomic_DNA"/>
</dbReference>
<evidence type="ECO:0000256" key="1">
    <source>
        <dbReference type="SAM" id="MobiDB-lite"/>
    </source>
</evidence>
<dbReference type="Proteomes" id="UP000822688">
    <property type="component" value="Chromosome 3"/>
</dbReference>
<gene>
    <name evidence="2" type="ORF">KC19_3G166100</name>
</gene>
<proteinExistence type="predicted"/>
<feature type="region of interest" description="Disordered" evidence="1">
    <location>
        <begin position="48"/>
        <end position="72"/>
    </location>
</feature>
<reference evidence="2" key="1">
    <citation type="submission" date="2020-06" db="EMBL/GenBank/DDBJ databases">
        <title>WGS assembly of Ceratodon purpureus strain R40.</title>
        <authorList>
            <person name="Carey S.B."/>
            <person name="Jenkins J."/>
            <person name="Shu S."/>
            <person name="Lovell J.T."/>
            <person name="Sreedasyam A."/>
            <person name="Maumus F."/>
            <person name="Tiley G.P."/>
            <person name="Fernandez-Pozo N."/>
            <person name="Barry K."/>
            <person name="Chen C."/>
            <person name="Wang M."/>
            <person name="Lipzen A."/>
            <person name="Daum C."/>
            <person name="Saski C.A."/>
            <person name="Payton A.C."/>
            <person name="Mcbreen J.C."/>
            <person name="Conrad R.E."/>
            <person name="Kollar L.M."/>
            <person name="Olsson S."/>
            <person name="Huttunen S."/>
            <person name="Landis J.B."/>
            <person name="Wickett N.J."/>
            <person name="Johnson M.G."/>
            <person name="Rensing S.A."/>
            <person name="Grimwood J."/>
            <person name="Schmutz J."/>
            <person name="Mcdaniel S.F."/>
        </authorList>
    </citation>
    <scope>NUCLEOTIDE SEQUENCE</scope>
    <source>
        <strain evidence="2">R40</strain>
    </source>
</reference>
<name>A0A8T0ILD8_CERPU</name>
<dbReference type="AlphaFoldDB" id="A0A8T0ILD8"/>
<keyword evidence="3" id="KW-1185">Reference proteome</keyword>
<comment type="caution">
    <text evidence="2">The sequence shown here is derived from an EMBL/GenBank/DDBJ whole genome shotgun (WGS) entry which is preliminary data.</text>
</comment>
<organism evidence="2 3">
    <name type="scientific">Ceratodon purpureus</name>
    <name type="common">Fire moss</name>
    <name type="synonym">Dicranum purpureum</name>
    <dbReference type="NCBI Taxonomy" id="3225"/>
    <lineage>
        <taxon>Eukaryota</taxon>
        <taxon>Viridiplantae</taxon>
        <taxon>Streptophyta</taxon>
        <taxon>Embryophyta</taxon>
        <taxon>Bryophyta</taxon>
        <taxon>Bryophytina</taxon>
        <taxon>Bryopsida</taxon>
        <taxon>Dicranidae</taxon>
        <taxon>Pseudoditrichales</taxon>
        <taxon>Ditrichaceae</taxon>
        <taxon>Ceratodon</taxon>
    </lineage>
</organism>